<keyword evidence="2" id="KW-1185">Reference proteome</keyword>
<name>A0A914RCZ9_PAREQ</name>
<reference evidence="3" key="1">
    <citation type="submission" date="2022-11" db="UniProtKB">
        <authorList>
            <consortium name="WormBaseParasite"/>
        </authorList>
    </citation>
    <scope>IDENTIFICATION</scope>
</reference>
<protein>
    <recommendedName>
        <fullName evidence="1">Protein zer-1 homolog-like C-terminal domain-containing protein</fullName>
    </recommendedName>
</protein>
<evidence type="ECO:0000259" key="1">
    <source>
        <dbReference type="Pfam" id="PF22964"/>
    </source>
</evidence>
<dbReference type="WBParaSite" id="PEQ_0000455601-mRNA-1">
    <property type="protein sequence ID" value="PEQ_0000455601-mRNA-1"/>
    <property type="gene ID" value="PEQ_0000455601"/>
</dbReference>
<proteinExistence type="predicted"/>
<evidence type="ECO:0000313" key="2">
    <source>
        <dbReference type="Proteomes" id="UP000887564"/>
    </source>
</evidence>
<sequence length="60" mass="6539">MVSRRLLGFLDESPETCQLFVELGGLNAALETLDRFTTSSNIQTKVLGLLVSASEKFTCS</sequence>
<accession>A0A914RCZ9</accession>
<dbReference type="Pfam" id="PF22964">
    <property type="entry name" value="ZER1-like_2nd"/>
    <property type="match status" value="1"/>
</dbReference>
<dbReference type="InterPro" id="IPR055142">
    <property type="entry name" value="ZER1-like_C"/>
</dbReference>
<dbReference type="Proteomes" id="UP000887564">
    <property type="component" value="Unplaced"/>
</dbReference>
<organism evidence="2 3">
    <name type="scientific">Parascaris equorum</name>
    <name type="common">Equine roundworm</name>
    <dbReference type="NCBI Taxonomy" id="6256"/>
    <lineage>
        <taxon>Eukaryota</taxon>
        <taxon>Metazoa</taxon>
        <taxon>Ecdysozoa</taxon>
        <taxon>Nematoda</taxon>
        <taxon>Chromadorea</taxon>
        <taxon>Rhabditida</taxon>
        <taxon>Spirurina</taxon>
        <taxon>Ascaridomorpha</taxon>
        <taxon>Ascaridoidea</taxon>
        <taxon>Ascarididae</taxon>
        <taxon>Parascaris</taxon>
    </lineage>
</organism>
<feature type="domain" description="Protein zer-1 homolog-like C-terminal" evidence="1">
    <location>
        <begin position="10"/>
        <end position="52"/>
    </location>
</feature>
<evidence type="ECO:0000313" key="3">
    <source>
        <dbReference type="WBParaSite" id="PEQ_0000455601-mRNA-1"/>
    </source>
</evidence>
<dbReference type="AlphaFoldDB" id="A0A914RCZ9"/>